<sequence>MAATVAQRCLAMARKKSTNGQTAQRRPKVLKAKPKAIALAALHITESLLLELEAAELLSAKEIRGLLKDAVTTLQKAGRQQGLRSCTSAAEIVNAIREHYARSRS</sequence>
<dbReference type="EMBL" id="JAGILA010000001">
    <property type="protein sequence ID" value="MBP2234663.1"/>
    <property type="molecule type" value="Genomic_DNA"/>
</dbReference>
<dbReference type="Proteomes" id="UP000730739">
    <property type="component" value="Unassembled WGS sequence"/>
</dbReference>
<evidence type="ECO:0000313" key="1">
    <source>
        <dbReference type="EMBL" id="MBP2234663.1"/>
    </source>
</evidence>
<evidence type="ECO:0000313" key="2">
    <source>
        <dbReference type="Proteomes" id="UP000730739"/>
    </source>
</evidence>
<organism evidence="1 2">
    <name type="scientific">Sinorhizobium kostiense</name>
    <dbReference type="NCBI Taxonomy" id="76747"/>
    <lineage>
        <taxon>Bacteria</taxon>
        <taxon>Pseudomonadati</taxon>
        <taxon>Pseudomonadota</taxon>
        <taxon>Alphaproteobacteria</taxon>
        <taxon>Hyphomicrobiales</taxon>
        <taxon>Rhizobiaceae</taxon>
        <taxon>Sinorhizobium/Ensifer group</taxon>
        <taxon>Sinorhizobium</taxon>
    </lineage>
</organism>
<accession>A0ABS4QVJ1</accession>
<dbReference type="RefSeq" id="WP_209600876.1">
    <property type="nucleotide sequence ID" value="NZ_JAGILA010000001.1"/>
</dbReference>
<gene>
    <name evidence="1" type="ORF">J2Z31_001153</name>
</gene>
<comment type="caution">
    <text evidence="1">The sequence shown here is derived from an EMBL/GenBank/DDBJ whole genome shotgun (WGS) entry which is preliminary data.</text>
</comment>
<name>A0ABS4QVJ1_9HYPH</name>
<proteinExistence type="predicted"/>
<reference evidence="1 2" key="1">
    <citation type="submission" date="2021-03" db="EMBL/GenBank/DDBJ databases">
        <title>Genomic Encyclopedia of Type Strains, Phase IV (KMG-IV): sequencing the most valuable type-strain genomes for metagenomic binning, comparative biology and taxonomic classification.</title>
        <authorList>
            <person name="Goeker M."/>
        </authorList>
    </citation>
    <scope>NUCLEOTIDE SEQUENCE [LARGE SCALE GENOMIC DNA]</scope>
    <source>
        <strain evidence="1 2">DSM 13372</strain>
    </source>
</reference>
<keyword evidence="2" id="KW-1185">Reference proteome</keyword>
<protein>
    <submittedName>
        <fullName evidence="1">Uncharacterized protein</fullName>
    </submittedName>
</protein>